<organism evidence="4 5">
    <name type="scientific">Ananas comosus</name>
    <name type="common">Pineapple</name>
    <name type="synonym">Ananas ananas</name>
    <dbReference type="NCBI Taxonomy" id="4615"/>
    <lineage>
        <taxon>Eukaryota</taxon>
        <taxon>Viridiplantae</taxon>
        <taxon>Streptophyta</taxon>
        <taxon>Embryophyta</taxon>
        <taxon>Tracheophyta</taxon>
        <taxon>Spermatophyta</taxon>
        <taxon>Magnoliopsida</taxon>
        <taxon>Liliopsida</taxon>
        <taxon>Poales</taxon>
        <taxon>Bromeliaceae</taxon>
        <taxon>Bromelioideae</taxon>
        <taxon>Ananas</taxon>
    </lineage>
</organism>
<dbReference type="AlphaFoldDB" id="A0A199UK44"/>
<reference evidence="4 5" key="1">
    <citation type="journal article" date="2016" name="DNA Res.">
        <title>The draft genome of MD-2 pineapple using hybrid error correction of long reads.</title>
        <authorList>
            <person name="Redwan R.M."/>
            <person name="Saidin A."/>
            <person name="Kumar S.V."/>
        </authorList>
    </citation>
    <scope>NUCLEOTIDE SEQUENCE [LARGE SCALE GENOMIC DNA]</scope>
    <source>
        <strain evidence="5">cv. MD2</strain>
        <tissue evidence="4">Leaf</tissue>
    </source>
</reference>
<gene>
    <name evidence="4" type="ORF">ACMD2_13300</name>
</gene>
<dbReference type="CDD" id="cd00170">
    <property type="entry name" value="SEC14"/>
    <property type="match status" value="1"/>
</dbReference>
<dbReference type="EMBL" id="LSRQ01007409">
    <property type="protein sequence ID" value="OAY64955.1"/>
    <property type="molecule type" value="Genomic_DNA"/>
</dbReference>
<dbReference type="Pfam" id="PF00650">
    <property type="entry name" value="CRAL_TRIO"/>
    <property type="match status" value="1"/>
</dbReference>
<dbReference type="Proteomes" id="UP000092600">
    <property type="component" value="Unassembled WGS sequence"/>
</dbReference>
<name>A0A199UK44_ANACO</name>
<dbReference type="InterPro" id="IPR036865">
    <property type="entry name" value="CRAL-TRIO_dom_sf"/>
</dbReference>
<proteinExistence type="predicted"/>
<dbReference type="Pfam" id="PF25099">
    <property type="entry name" value="GOLD_PATL1_C"/>
    <property type="match status" value="1"/>
</dbReference>
<dbReference type="InterPro" id="IPR001251">
    <property type="entry name" value="CRAL-TRIO_dom"/>
</dbReference>
<evidence type="ECO:0000259" key="3">
    <source>
        <dbReference type="PROSITE" id="PS50191"/>
    </source>
</evidence>
<dbReference type="GO" id="GO:0008289">
    <property type="term" value="F:lipid binding"/>
    <property type="evidence" value="ECO:0007669"/>
    <property type="project" value="InterPro"/>
</dbReference>
<dbReference type="SUPFAM" id="SSF52087">
    <property type="entry name" value="CRAL/TRIO domain"/>
    <property type="match status" value="1"/>
</dbReference>
<feature type="transmembrane region" description="Helical" evidence="2">
    <location>
        <begin position="271"/>
        <end position="292"/>
    </location>
</feature>
<feature type="compositionally biased region" description="Basic and acidic residues" evidence="1">
    <location>
        <begin position="47"/>
        <end position="60"/>
    </location>
</feature>
<dbReference type="Gene3D" id="2.60.120.680">
    <property type="entry name" value="GOLD domain"/>
    <property type="match status" value="1"/>
</dbReference>
<dbReference type="PANTHER" id="PTHR45932:SF2">
    <property type="entry name" value="PATELLIN-4"/>
    <property type="match status" value="1"/>
</dbReference>
<protein>
    <submittedName>
        <fullName evidence="4">Patellin-4</fullName>
    </submittedName>
</protein>
<comment type="caution">
    <text evidence="4">The sequence shown here is derived from an EMBL/GenBank/DDBJ whole genome shotgun (WGS) entry which is preliminary data.</text>
</comment>
<keyword evidence="2" id="KW-0812">Transmembrane</keyword>
<feature type="domain" description="CRAL-TRIO" evidence="3">
    <location>
        <begin position="169"/>
        <end position="331"/>
    </location>
</feature>
<dbReference type="PROSITE" id="PS50191">
    <property type="entry name" value="CRAL_TRIO"/>
    <property type="match status" value="1"/>
</dbReference>
<sequence length="443" mass="49863">MTVEVQSNGTHIADPLAAPKEEPVEAVDDLTELVKVETVAAAAEPNNADHKEPEDDKEHTTLGSIMEKSSSFKEESYFLTDLKDHEKKALMDLKSMLEDAVANNDKLYDTEEEEENMKEGTRERGISLWGVTLVPTTKSPESANVLLLKFLRARDSLGAGPCKSGACFVAGRDREGRPVCYNVFGAFGDAESYRKAFGTEERRKELLRWRVRVMEEGIRELEFRPGAAASFVQVIDLKNSPGVSKKELRIATREAVQLLQDNYPEFVAKNIFINVPFWFYAFSALISPFLTLRTRSKFVFARPWRVTETLLKYIPAENIPVSYGGLKREGDVEFSGGDDVAITELVVKAGSTENVEIPLPQAETTLVWDLTVLGWEVNYKEEFVPFDEGSYTIVIQKPKKIGYQEETIRNSYKNSEPGKVVLAIENSSYKKKRVLFRCKANNC</sequence>
<dbReference type="STRING" id="4615.A0A199UK44"/>
<evidence type="ECO:0000256" key="2">
    <source>
        <dbReference type="SAM" id="Phobius"/>
    </source>
</evidence>
<dbReference type="PANTHER" id="PTHR45932">
    <property type="entry name" value="PATELLIN-1"/>
    <property type="match status" value="1"/>
</dbReference>
<keyword evidence="2" id="KW-1133">Transmembrane helix</keyword>
<accession>A0A199UK44</accession>
<evidence type="ECO:0000313" key="4">
    <source>
        <dbReference type="EMBL" id="OAY64955.1"/>
    </source>
</evidence>
<feature type="compositionally biased region" description="Polar residues" evidence="1">
    <location>
        <begin position="1"/>
        <end position="10"/>
    </location>
</feature>
<dbReference type="InterPro" id="IPR056794">
    <property type="entry name" value="PATL1-6_C_GOLD"/>
</dbReference>
<evidence type="ECO:0000256" key="1">
    <source>
        <dbReference type="SAM" id="MobiDB-lite"/>
    </source>
</evidence>
<feature type="region of interest" description="Disordered" evidence="1">
    <location>
        <begin position="1"/>
        <end position="23"/>
    </location>
</feature>
<keyword evidence="2" id="KW-0472">Membrane</keyword>
<feature type="region of interest" description="Disordered" evidence="1">
    <location>
        <begin position="38"/>
        <end position="66"/>
    </location>
</feature>
<dbReference type="InterPro" id="IPR044834">
    <property type="entry name" value="PATL"/>
</dbReference>
<dbReference type="Gene3D" id="3.40.525.10">
    <property type="entry name" value="CRAL-TRIO lipid binding domain"/>
    <property type="match status" value="1"/>
</dbReference>
<dbReference type="SMART" id="SM00516">
    <property type="entry name" value="SEC14"/>
    <property type="match status" value="1"/>
</dbReference>
<evidence type="ECO:0000313" key="5">
    <source>
        <dbReference type="Proteomes" id="UP000092600"/>
    </source>
</evidence>